<dbReference type="Proteomes" id="UP000266841">
    <property type="component" value="Unassembled WGS sequence"/>
</dbReference>
<dbReference type="AlphaFoldDB" id="K0S4S8"/>
<feature type="region of interest" description="Disordered" evidence="2">
    <location>
        <begin position="327"/>
        <end position="437"/>
    </location>
</feature>
<keyword evidence="3" id="KW-0732">Signal</keyword>
<dbReference type="Pfam" id="PF05833">
    <property type="entry name" value="NFACT_N"/>
    <property type="match status" value="1"/>
</dbReference>
<protein>
    <submittedName>
        <fullName evidence="4">Uncharacterized protein</fullName>
    </submittedName>
</protein>
<accession>K0S4S8</accession>
<feature type="signal peptide" evidence="3">
    <location>
        <begin position="1"/>
        <end position="23"/>
    </location>
</feature>
<feature type="chain" id="PRO_5003839701" evidence="3">
    <location>
        <begin position="24"/>
        <end position="437"/>
    </location>
</feature>
<sequence length="437" mass="47844">MGRMSLAALGAAALIAARNGSRALVPSLVCSRPSSGGSRLPEKSAPPRPHTPLMRQGTPPPPMMKPELRLLSTVQDLAEAVVEDSDGLLEGDQASDEDTPPALQVALADSVERALSQLAKKTASLRRELEKAQRLEGTMARANLILSNLYRLPSGVKEAEVEDWENGGNLVRLELSPDHGSFQEEADALFAQCKKMKRGASAVRELLVESSAAEEILSDALEDLQSLSSTDGADGVALVLIQQRLERSSKKTGFKPPKLDSEGTMESRDKQKSGNKNSRGGSKNSNKGANVNPREFRSPSGHKVLVGRNRRDNEAICFRLSRDTDIWRREDGEQGGDNHGESQAHQEAEGAPLGAVTLREEGKSLFGRPGDVADDLKQAREESGGQWDELGYRKDGVRSRNKKRTAAAEKEARARSREETRERSRRRQRKEAEHDFY</sequence>
<keyword evidence="1" id="KW-0175">Coiled coil</keyword>
<gene>
    <name evidence="4" type="ORF">THAOC_18457</name>
</gene>
<feature type="region of interest" description="Disordered" evidence="2">
    <location>
        <begin position="30"/>
        <end position="65"/>
    </location>
</feature>
<evidence type="ECO:0000313" key="4">
    <source>
        <dbReference type="EMBL" id="EJK61103.1"/>
    </source>
</evidence>
<reference evidence="4 5" key="1">
    <citation type="journal article" date="2012" name="Genome Biol.">
        <title>Genome and low-iron response of an oceanic diatom adapted to chronic iron limitation.</title>
        <authorList>
            <person name="Lommer M."/>
            <person name="Specht M."/>
            <person name="Roy A.S."/>
            <person name="Kraemer L."/>
            <person name="Andreson R."/>
            <person name="Gutowska M.A."/>
            <person name="Wolf J."/>
            <person name="Bergner S.V."/>
            <person name="Schilhabel M.B."/>
            <person name="Klostermeier U.C."/>
            <person name="Beiko R.G."/>
            <person name="Rosenstiel P."/>
            <person name="Hippler M."/>
            <person name="Laroche J."/>
        </authorList>
    </citation>
    <scope>NUCLEOTIDE SEQUENCE [LARGE SCALE GENOMIC DNA]</scope>
    <source>
        <strain evidence="4 5">CCMP1005</strain>
    </source>
</reference>
<feature type="region of interest" description="Disordered" evidence="2">
    <location>
        <begin position="249"/>
        <end position="307"/>
    </location>
</feature>
<dbReference type="OrthoDB" id="436717at2759"/>
<feature type="coiled-coil region" evidence="1">
    <location>
        <begin position="108"/>
        <end position="135"/>
    </location>
</feature>
<feature type="compositionally biased region" description="Basic and acidic residues" evidence="2">
    <location>
        <begin position="327"/>
        <end position="348"/>
    </location>
</feature>
<feature type="compositionally biased region" description="Basic and acidic residues" evidence="2">
    <location>
        <begin position="257"/>
        <end position="272"/>
    </location>
</feature>
<feature type="compositionally biased region" description="Basic and acidic residues" evidence="2">
    <location>
        <begin position="406"/>
        <end position="422"/>
    </location>
</feature>
<feature type="compositionally biased region" description="Basic and acidic residues" evidence="2">
    <location>
        <begin position="374"/>
        <end position="383"/>
    </location>
</feature>
<dbReference type="EMBL" id="AGNL01020395">
    <property type="protein sequence ID" value="EJK61103.1"/>
    <property type="molecule type" value="Genomic_DNA"/>
</dbReference>
<organism evidence="4 5">
    <name type="scientific">Thalassiosira oceanica</name>
    <name type="common">Marine diatom</name>
    <dbReference type="NCBI Taxonomy" id="159749"/>
    <lineage>
        <taxon>Eukaryota</taxon>
        <taxon>Sar</taxon>
        <taxon>Stramenopiles</taxon>
        <taxon>Ochrophyta</taxon>
        <taxon>Bacillariophyta</taxon>
        <taxon>Coscinodiscophyceae</taxon>
        <taxon>Thalassiosirophycidae</taxon>
        <taxon>Thalassiosirales</taxon>
        <taxon>Thalassiosiraceae</taxon>
        <taxon>Thalassiosira</taxon>
    </lineage>
</organism>
<comment type="caution">
    <text evidence="4">The sequence shown here is derived from an EMBL/GenBank/DDBJ whole genome shotgun (WGS) entry which is preliminary data.</text>
</comment>
<evidence type="ECO:0000313" key="5">
    <source>
        <dbReference type="Proteomes" id="UP000266841"/>
    </source>
</evidence>
<dbReference type="OMA" id="ISERMHG"/>
<proteinExistence type="predicted"/>
<evidence type="ECO:0000256" key="2">
    <source>
        <dbReference type="SAM" id="MobiDB-lite"/>
    </source>
</evidence>
<dbReference type="eggNOG" id="ENOG502S3BZ">
    <property type="taxonomic scope" value="Eukaryota"/>
</dbReference>
<name>K0S4S8_THAOC</name>
<feature type="compositionally biased region" description="Low complexity" evidence="2">
    <location>
        <begin position="274"/>
        <end position="288"/>
    </location>
</feature>
<keyword evidence="5" id="KW-1185">Reference proteome</keyword>
<evidence type="ECO:0000256" key="3">
    <source>
        <dbReference type="SAM" id="SignalP"/>
    </source>
</evidence>
<evidence type="ECO:0000256" key="1">
    <source>
        <dbReference type="SAM" id="Coils"/>
    </source>
</evidence>